<dbReference type="Gene3D" id="3.30.559.30">
    <property type="entry name" value="Nonribosomal peptide synthetase, condensation domain"/>
    <property type="match status" value="1"/>
</dbReference>
<dbReference type="Gene3D" id="3.40.50.12780">
    <property type="entry name" value="N-terminal domain of ligase-like"/>
    <property type="match status" value="1"/>
</dbReference>
<dbReference type="Pfam" id="PF00550">
    <property type="entry name" value="PP-binding"/>
    <property type="match status" value="1"/>
</dbReference>
<dbReference type="Gene3D" id="3.30.300.30">
    <property type="match status" value="1"/>
</dbReference>
<dbReference type="InterPro" id="IPR001242">
    <property type="entry name" value="Condensation_dom"/>
</dbReference>
<dbReference type="InterPro" id="IPR045851">
    <property type="entry name" value="AMP-bd_C_sf"/>
</dbReference>
<dbReference type="GO" id="GO:0043041">
    <property type="term" value="P:amino acid activation for nonribosomal peptide biosynthetic process"/>
    <property type="evidence" value="ECO:0007669"/>
    <property type="project" value="TreeGrafter"/>
</dbReference>
<dbReference type="PANTHER" id="PTHR45527">
    <property type="entry name" value="NONRIBOSOMAL PEPTIDE SYNTHETASE"/>
    <property type="match status" value="1"/>
</dbReference>
<dbReference type="InterPro" id="IPR000873">
    <property type="entry name" value="AMP-dep_synth/lig_dom"/>
</dbReference>
<dbReference type="InterPro" id="IPR009081">
    <property type="entry name" value="PP-bd_ACP"/>
</dbReference>
<dbReference type="CDD" id="cd19531">
    <property type="entry name" value="LCL_NRPS-like"/>
    <property type="match status" value="1"/>
</dbReference>
<dbReference type="SUPFAM" id="SSF47336">
    <property type="entry name" value="ACP-like"/>
    <property type="match status" value="1"/>
</dbReference>
<dbReference type="AlphaFoldDB" id="A0A3A8N202"/>
<organism evidence="5 6">
    <name type="scientific">Corallococcus llansteffanensis</name>
    <dbReference type="NCBI Taxonomy" id="2316731"/>
    <lineage>
        <taxon>Bacteria</taxon>
        <taxon>Pseudomonadati</taxon>
        <taxon>Myxococcota</taxon>
        <taxon>Myxococcia</taxon>
        <taxon>Myxococcales</taxon>
        <taxon>Cystobacterineae</taxon>
        <taxon>Myxococcaceae</taxon>
        <taxon>Corallococcus</taxon>
    </lineage>
</organism>
<feature type="domain" description="Carrier" evidence="4">
    <location>
        <begin position="275"/>
        <end position="350"/>
    </location>
</feature>
<dbReference type="FunFam" id="2.30.38.10:FF:000001">
    <property type="entry name" value="Non-ribosomal peptide synthetase PvdI"/>
    <property type="match status" value="1"/>
</dbReference>
<dbReference type="GO" id="GO:0005829">
    <property type="term" value="C:cytosol"/>
    <property type="evidence" value="ECO:0007669"/>
    <property type="project" value="TreeGrafter"/>
</dbReference>
<comment type="cofactor">
    <cofactor evidence="1">
        <name>pantetheine 4'-phosphate</name>
        <dbReference type="ChEBI" id="CHEBI:47942"/>
    </cofactor>
</comment>
<dbReference type="FunFam" id="3.30.559.10:FF:000012">
    <property type="entry name" value="Non-ribosomal peptide synthetase"/>
    <property type="match status" value="1"/>
</dbReference>
<dbReference type="InterPro" id="IPR025110">
    <property type="entry name" value="AMP-bd_C"/>
</dbReference>
<dbReference type="GO" id="GO:0044550">
    <property type="term" value="P:secondary metabolite biosynthetic process"/>
    <property type="evidence" value="ECO:0007669"/>
    <property type="project" value="TreeGrafter"/>
</dbReference>
<dbReference type="SUPFAM" id="SSF52777">
    <property type="entry name" value="CoA-dependent acyltransferases"/>
    <property type="match status" value="2"/>
</dbReference>
<dbReference type="FunFam" id="1.10.1200.10:FF:000016">
    <property type="entry name" value="Non-ribosomal peptide synthase"/>
    <property type="match status" value="1"/>
</dbReference>
<dbReference type="Gene3D" id="1.10.1200.10">
    <property type="entry name" value="ACP-like"/>
    <property type="match status" value="1"/>
</dbReference>
<dbReference type="GO" id="GO:0031177">
    <property type="term" value="F:phosphopantetheine binding"/>
    <property type="evidence" value="ECO:0007669"/>
    <property type="project" value="InterPro"/>
</dbReference>
<keyword evidence="3" id="KW-0597">Phosphoprotein</keyword>
<protein>
    <submittedName>
        <fullName evidence="5">Non-ribosomal peptide synthetase</fullName>
    </submittedName>
</protein>
<dbReference type="Proteomes" id="UP000272888">
    <property type="component" value="Unassembled WGS sequence"/>
</dbReference>
<evidence type="ECO:0000256" key="3">
    <source>
        <dbReference type="ARBA" id="ARBA00022553"/>
    </source>
</evidence>
<dbReference type="GO" id="GO:0003824">
    <property type="term" value="F:catalytic activity"/>
    <property type="evidence" value="ECO:0007669"/>
    <property type="project" value="InterPro"/>
</dbReference>
<feature type="non-terminal residue" evidence="5">
    <location>
        <position position="928"/>
    </location>
</feature>
<name>A0A3A8N202_9BACT</name>
<accession>A0A3A8N202</accession>
<dbReference type="InterPro" id="IPR006162">
    <property type="entry name" value="Ppantetheine_attach_site"/>
</dbReference>
<dbReference type="Gene3D" id="3.40.50.980">
    <property type="match status" value="2"/>
</dbReference>
<dbReference type="SMART" id="SM00823">
    <property type="entry name" value="PKS_PP"/>
    <property type="match status" value="1"/>
</dbReference>
<feature type="non-terminal residue" evidence="5">
    <location>
        <position position="1"/>
    </location>
</feature>
<gene>
    <name evidence="5" type="ORF">D7V93_41310</name>
</gene>
<dbReference type="PROSITE" id="PS00012">
    <property type="entry name" value="PHOSPHOPANTETHEINE"/>
    <property type="match status" value="1"/>
</dbReference>
<dbReference type="InterPro" id="IPR036736">
    <property type="entry name" value="ACP-like_sf"/>
</dbReference>
<evidence type="ECO:0000259" key="4">
    <source>
        <dbReference type="PROSITE" id="PS50075"/>
    </source>
</evidence>
<dbReference type="SUPFAM" id="SSF56801">
    <property type="entry name" value="Acetyl-CoA synthetase-like"/>
    <property type="match status" value="2"/>
</dbReference>
<dbReference type="EMBL" id="RAWB01000861">
    <property type="protein sequence ID" value="RKH38266.1"/>
    <property type="molecule type" value="Genomic_DNA"/>
</dbReference>
<dbReference type="Pfam" id="PF00501">
    <property type="entry name" value="AMP-binding"/>
    <property type="match status" value="2"/>
</dbReference>
<evidence type="ECO:0000313" key="5">
    <source>
        <dbReference type="EMBL" id="RKH38266.1"/>
    </source>
</evidence>
<dbReference type="FunFam" id="3.30.300.30:FF:000010">
    <property type="entry name" value="Enterobactin synthetase component F"/>
    <property type="match status" value="1"/>
</dbReference>
<dbReference type="Gene3D" id="3.30.559.10">
    <property type="entry name" value="Chloramphenicol acetyltransferase-like domain"/>
    <property type="match status" value="1"/>
</dbReference>
<evidence type="ECO:0000256" key="1">
    <source>
        <dbReference type="ARBA" id="ARBA00001957"/>
    </source>
</evidence>
<evidence type="ECO:0000313" key="6">
    <source>
        <dbReference type="Proteomes" id="UP000272888"/>
    </source>
</evidence>
<dbReference type="PANTHER" id="PTHR45527:SF1">
    <property type="entry name" value="FATTY ACID SYNTHASE"/>
    <property type="match status" value="1"/>
</dbReference>
<dbReference type="InterPro" id="IPR020806">
    <property type="entry name" value="PKS_PP-bd"/>
</dbReference>
<dbReference type="Pfam" id="PF00668">
    <property type="entry name" value="Condensation"/>
    <property type="match status" value="1"/>
</dbReference>
<dbReference type="InterPro" id="IPR042099">
    <property type="entry name" value="ANL_N_sf"/>
</dbReference>
<dbReference type="PROSITE" id="PS50075">
    <property type="entry name" value="CARRIER"/>
    <property type="match status" value="1"/>
</dbReference>
<dbReference type="RefSeq" id="WP_147451624.1">
    <property type="nucleotide sequence ID" value="NZ_RAWB01000861.1"/>
</dbReference>
<dbReference type="Pfam" id="PF13193">
    <property type="entry name" value="AMP-binding_C"/>
    <property type="match status" value="1"/>
</dbReference>
<reference evidence="6" key="1">
    <citation type="submission" date="2018-09" db="EMBL/GenBank/DDBJ databases">
        <authorList>
            <person name="Livingstone P.G."/>
            <person name="Whitworth D.E."/>
        </authorList>
    </citation>
    <scope>NUCLEOTIDE SEQUENCE [LARGE SCALE GENOMIC DNA]</scope>
    <source>
        <strain evidence="6">CA051B</strain>
    </source>
</reference>
<evidence type="ECO:0000256" key="2">
    <source>
        <dbReference type="ARBA" id="ARBA00022450"/>
    </source>
</evidence>
<dbReference type="GO" id="GO:0072330">
    <property type="term" value="P:monocarboxylic acid biosynthetic process"/>
    <property type="evidence" value="ECO:0007669"/>
    <property type="project" value="UniProtKB-ARBA"/>
</dbReference>
<sequence>SHVTLLNTVPSALSELLRGAGLPPSVRTVNLAGEPLPRALVTRAYQVPSVQRLFNLYGPSEDTTYSTWALIDSSEAGTPPIGRAIANSQVYLLDRFGQPTPFGVPGEVFLGGEGLARGYLGQPALTAERFVPNPFSTSPGARLYRTGDLARWRTEGQLEFLGRNDHQVKLRGFRIELGEIEAALARQPGVREVAVLVREDVPGDKRLVAYLVLAPDDAPSVSELRRALQQLLPGYMVPAHLLPLDALPLTPNGKLDRRALPAPDARPSLDTGFVAPQSALEQQLASAWQSVLRLDKVGVHDNFFDLGGNSLLATQVVSRLRDQFAVSVPLHVLFQAPSISGLARHLQAHAPASESLQPTFKPRPDGPLPLSFAQERLWFIDQLLPGNPLYIMPLAVRLTGTLDAAALAHSLRALVQRHESLRTTFGLVDDKPVQLIAPAQDVPLPLTDLRSLPAEAQSAAVAQHTHAFAAQPFDLHTGPLLRSCLLQLADDSHLWLLSLHHIVADGWSLGVLVQEVAALYASALRGEPDALPPLPIQYADYTLWQREWLQGPARQPLLDYWTRQLADAPTVLELPTDFPRPAIASSRGALQPLQLPAELTASLKALSREEGVTLFMTLMAAFQVLLQRYCAKDDFVVGTPIANRTLGQTEALIGCFINTLPIRANLAGQPSFRTLLRRVQATCLEAYAHQELPFEHLVDALHLSRDLSHTPLVQVLFVLQNTPMATPALSGLHLEALPTQSTTAKFDLTLNLEETSGGLKGWFEYRTELFKTETIERLTDQLQTLLEGIVTAPNQPLTMLPVLSEGERRQVLVDFNANTSAYPSDSIASLFHAQAARTPDAPALLTSDTTLTYRALSERVCRLAHHLLHLGVGPEITVGVYLERSPDLIVSLLAILSAGGAYVPLDTSYPAERLAFMLEDSRASLVLS</sequence>
<keyword evidence="2" id="KW-0596">Phosphopantetheine</keyword>
<proteinExistence type="predicted"/>
<comment type="caution">
    <text evidence="5">The sequence shown here is derived from an EMBL/GenBank/DDBJ whole genome shotgun (WGS) entry which is preliminary data.</text>
</comment>
<keyword evidence="6" id="KW-1185">Reference proteome</keyword>
<dbReference type="InterPro" id="IPR023213">
    <property type="entry name" value="CAT-like_dom_sf"/>
</dbReference>